<reference evidence="2 3" key="1">
    <citation type="submission" date="2020-07" db="EMBL/GenBank/DDBJ databases">
        <title>Comparative genomics of pyrophilous fungi reveals a link between fire events and developmental genes.</title>
        <authorList>
            <consortium name="DOE Joint Genome Institute"/>
            <person name="Steindorff A.S."/>
            <person name="Carver A."/>
            <person name="Calhoun S."/>
            <person name="Stillman K."/>
            <person name="Liu H."/>
            <person name="Lipzen A."/>
            <person name="Pangilinan J."/>
            <person name="Labutti K."/>
            <person name="Bruns T.D."/>
            <person name="Grigoriev I.V."/>
        </authorList>
    </citation>
    <scope>NUCLEOTIDE SEQUENCE [LARGE SCALE GENOMIC DNA]</scope>
    <source>
        <strain evidence="2 3">CBS 144469</strain>
    </source>
</reference>
<evidence type="ECO:0000256" key="1">
    <source>
        <dbReference type="SAM" id="MobiDB-lite"/>
    </source>
</evidence>
<feature type="compositionally biased region" description="Low complexity" evidence="1">
    <location>
        <begin position="332"/>
        <end position="355"/>
    </location>
</feature>
<dbReference type="Proteomes" id="UP000521943">
    <property type="component" value="Unassembled WGS sequence"/>
</dbReference>
<protein>
    <submittedName>
        <fullName evidence="2">Uncharacterized protein</fullName>
    </submittedName>
</protein>
<gene>
    <name evidence="2" type="ORF">DFP72DRAFT_854274</name>
</gene>
<feature type="region of interest" description="Disordered" evidence="1">
    <location>
        <begin position="128"/>
        <end position="147"/>
    </location>
</feature>
<evidence type="ECO:0000313" key="3">
    <source>
        <dbReference type="Proteomes" id="UP000521943"/>
    </source>
</evidence>
<accession>A0A8H6HI91</accession>
<name>A0A8H6HI91_9AGAR</name>
<proteinExistence type="predicted"/>
<comment type="caution">
    <text evidence="2">The sequence shown here is derived from an EMBL/GenBank/DDBJ whole genome shotgun (WGS) entry which is preliminary data.</text>
</comment>
<dbReference type="AlphaFoldDB" id="A0A8H6HI91"/>
<feature type="region of interest" description="Disordered" evidence="1">
    <location>
        <begin position="239"/>
        <end position="282"/>
    </location>
</feature>
<organism evidence="2 3">
    <name type="scientific">Ephemerocybe angulata</name>
    <dbReference type="NCBI Taxonomy" id="980116"/>
    <lineage>
        <taxon>Eukaryota</taxon>
        <taxon>Fungi</taxon>
        <taxon>Dikarya</taxon>
        <taxon>Basidiomycota</taxon>
        <taxon>Agaricomycotina</taxon>
        <taxon>Agaricomycetes</taxon>
        <taxon>Agaricomycetidae</taxon>
        <taxon>Agaricales</taxon>
        <taxon>Agaricineae</taxon>
        <taxon>Psathyrellaceae</taxon>
        <taxon>Ephemerocybe</taxon>
    </lineage>
</organism>
<feature type="compositionally biased region" description="Basic and acidic residues" evidence="1">
    <location>
        <begin position="190"/>
        <end position="206"/>
    </location>
</feature>
<evidence type="ECO:0000313" key="2">
    <source>
        <dbReference type="EMBL" id="KAF6747493.1"/>
    </source>
</evidence>
<sequence>MVGARVGNALRFLKVGLLPWLGARTDRSGRRTRTSWQGVRVTWNVSHSIRANSGLDYRIIELRYPGIERDRAIEGAGRLRSSVVFREGGRISRAGRAHRAGIHSIWVRRPRSSMGRLSMLRAPQLSDRVGVDKRRTRSTRNDVSSYFSQGASTTPVVSPGVVAVRRYSQSENQATASNGGLALPEGASAGERERMTEERRAGRRAEATATIERGSASAFGAAQLAVFGSVVVRPEVPPANSRRLRPLNSRRSSAMVAPEEAAPQAHLGRGGSQAAIPDSTCASRGPRALVRSFEHVYEVKKPVSKHRAHEAKFADLETPEMRRERIRRVRSGRSPSRSPSRSPRVVRMVAGVVVGEDPAEAESDD</sequence>
<feature type="region of interest" description="Disordered" evidence="1">
    <location>
        <begin position="324"/>
        <end position="365"/>
    </location>
</feature>
<keyword evidence="3" id="KW-1185">Reference proteome</keyword>
<dbReference type="EMBL" id="JACGCI010000080">
    <property type="protein sequence ID" value="KAF6747493.1"/>
    <property type="molecule type" value="Genomic_DNA"/>
</dbReference>
<feature type="region of interest" description="Disordered" evidence="1">
    <location>
        <begin position="171"/>
        <end position="207"/>
    </location>
</feature>